<comment type="caution">
    <text evidence="2">The sequence shown here is derived from an EMBL/GenBank/DDBJ whole genome shotgun (WGS) entry which is preliminary data.</text>
</comment>
<dbReference type="PROSITE" id="PS51257">
    <property type="entry name" value="PROKAR_LIPOPROTEIN"/>
    <property type="match status" value="1"/>
</dbReference>
<name>A0ABY2LZ77_9LEPT</name>
<organism evidence="2 3">
    <name type="scientific">Leptospira montravelensis</name>
    <dbReference type="NCBI Taxonomy" id="2484961"/>
    <lineage>
        <taxon>Bacteria</taxon>
        <taxon>Pseudomonadati</taxon>
        <taxon>Spirochaetota</taxon>
        <taxon>Spirochaetia</taxon>
        <taxon>Leptospirales</taxon>
        <taxon>Leptospiraceae</taxon>
        <taxon>Leptospira</taxon>
    </lineage>
</organism>
<dbReference type="Proteomes" id="UP000297465">
    <property type="component" value="Unassembled WGS sequence"/>
</dbReference>
<accession>A0ABY2LZ77</accession>
<dbReference type="EMBL" id="RQFO01000004">
    <property type="protein sequence ID" value="TGL06097.1"/>
    <property type="molecule type" value="Genomic_DNA"/>
</dbReference>
<gene>
    <name evidence="2" type="ORF">EHQ31_05175</name>
</gene>
<protein>
    <recommendedName>
        <fullName evidence="4">Lipoprotein</fullName>
    </recommendedName>
</protein>
<feature type="signal peptide" evidence="1">
    <location>
        <begin position="1"/>
        <end position="19"/>
    </location>
</feature>
<evidence type="ECO:0000313" key="3">
    <source>
        <dbReference type="Proteomes" id="UP000297465"/>
    </source>
</evidence>
<feature type="chain" id="PRO_5045188442" description="Lipoprotein" evidence="1">
    <location>
        <begin position="20"/>
        <end position="244"/>
    </location>
</feature>
<keyword evidence="3" id="KW-1185">Reference proteome</keyword>
<evidence type="ECO:0000256" key="1">
    <source>
        <dbReference type="SAM" id="SignalP"/>
    </source>
</evidence>
<evidence type="ECO:0008006" key="4">
    <source>
        <dbReference type="Google" id="ProtNLM"/>
    </source>
</evidence>
<sequence length="244" mass="29017">MKTKLILLFFILSSSQACSEERIIPDEMDIHNQDTRQLFNVDVNLLDLIKPGKTTELELYQILGRKIMERLSFSPILPYQYRKKNVPIDRFIMYEGGKGIVQKTNKSNTSTIYEVLLVNLYLYKGIVQFYSVILFDKERDIVTLESSIDALEMYHEFKRQNRPMSIWGYERCTSKYFQIKMLHYDTKPNRYINANKETCYWEEPDFEKKLAKNKEYQDFLNDPHCGKKLLEMGYIPPVAKWKGK</sequence>
<keyword evidence="1" id="KW-0732">Signal</keyword>
<dbReference type="RefSeq" id="WP_135570184.1">
    <property type="nucleotide sequence ID" value="NZ_RQFN01000011.1"/>
</dbReference>
<reference evidence="3" key="1">
    <citation type="journal article" date="2019" name="PLoS Negl. Trop. Dis.">
        <title>Revisiting the worldwide diversity of Leptospira species in the environment.</title>
        <authorList>
            <person name="Vincent A.T."/>
            <person name="Schiettekatte O."/>
            <person name="Bourhy P."/>
            <person name="Veyrier F.J."/>
            <person name="Picardeau M."/>
        </authorList>
    </citation>
    <scope>NUCLEOTIDE SEQUENCE [LARGE SCALE GENOMIC DNA]</scope>
    <source>
        <strain evidence="3">201800278</strain>
    </source>
</reference>
<proteinExistence type="predicted"/>
<evidence type="ECO:0000313" key="2">
    <source>
        <dbReference type="EMBL" id="TGL06097.1"/>
    </source>
</evidence>